<name>A0AAJ3VCP7_PREIN</name>
<sequence length="81" mass="8857">MNIGCASAYRSSELDVLRSACAMFLRQNSAINQRGFNSSLRGSRKIFTDNGSVTRTDDATSCLLVGNGTCSRRLRYLCGKL</sequence>
<dbReference type="AlphaFoldDB" id="A0AAJ3VCP7"/>
<organism evidence="1 2">
    <name type="scientific">Prevotella intermedia</name>
    <dbReference type="NCBI Taxonomy" id="28131"/>
    <lineage>
        <taxon>Bacteria</taxon>
        <taxon>Pseudomonadati</taxon>
        <taxon>Bacteroidota</taxon>
        <taxon>Bacteroidia</taxon>
        <taxon>Bacteroidales</taxon>
        <taxon>Prevotellaceae</taxon>
        <taxon>Prevotella</taxon>
    </lineage>
</organism>
<gene>
    <name evidence="1" type="ORF">CTM53_09840</name>
</gene>
<dbReference type="EMBL" id="PENF01000002">
    <property type="protein sequence ID" value="PJI18895.1"/>
    <property type="molecule type" value="Genomic_DNA"/>
</dbReference>
<protein>
    <submittedName>
        <fullName evidence="1">Uncharacterized protein</fullName>
    </submittedName>
</protein>
<accession>A0AAJ3VCP7</accession>
<proteinExistence type="predicted"/>
<reference evidence="1 2" key="1">
    <citation type="submission" date="2017-11" db="EMBL/GenBank/DDBJ databases">
        <title>Genome sequencing of Prevotella intermedia KCOM 2698.</title>
        <authorList>
            <person name="Kook J.-K."/>
            <person name="Park S.-N."/>
            <person name="Lim Y.K."/>
        </authorList>
    </citation>
    <scope>NUCLEOTIDE SEQUENCE [LARGE SCALE GENOMIC DNA]</scope>
    <source>
        <strain evidence="1 2">KCOM 2698</strain>
    </source>
</reference>
<dbReference type="Proteomes" id="UP000229102">
    <property type="component" value="Unassembled WGS sequence"/>
</dbReference>
<comment type="caution">
    <text evidence="1">The sequence shown here is derived from an EMBL/GenBank/DDBJ whole genome shotgun (WGS) entry which is preliminary data.</text>
</comment>
<evidence type="ECO:0000313" key="1">
    <source>
        <dbReference type="EMBL" id="PJI18895.1"/>
    </source>
</evidence>
<evidence type="ECO:0000313" key="2">
    <source>
        <dbReference type="Proteomes" id="UP000229102"/>
    </source>
</evidence>